<dbReference type="EMBL" id="GL877026">
    <property type="protein sequence ID" value="KLU92931.1"/>
    <property type="molecule type" value="Genomic_DNA"/>
</dbReference>
<accession>A0A0C4EGE3</accession>
<name>A0A0C4EGE3_MAGP6</name>
<dbReference type="SUPFAM" id="SSF82199">
    <property type="entry name" value="SET domain"/>
    <property type="match status" value="1"/>
</dbReference>
<dbReference type="AlphaFoldDB" id="A0A0C4EGE3"/>
<feature type="compositionally biased region" description="Polar residues" evidence="1">
    <location>
        <begin position="1"/>
        <end position="26"/>
    </location>
</feature>
<reference evidence="4" key="4">
    <citation type="journal article" date="2015" name="G3 (Bethesda)">
        <title>Genome sequences of three phytopathogenic species of the Magnaporthaceae family of fungi.</title>
        <authorList>
            <person name="Okagaki L.H."/>
            <person name="Nunes C.C."/>
            <person name="Sailsbery J."/>
            <person name="Clay B."/>
            <person name="Brown D."/>
            <person name="John T."/>
            <person name="Oh Y."/>
            <person name="Young N."/>
            <person name="Fitzgerald M."/>
            <person name="Haas B.J."/>
            <person name="Zeng Q."/>
            <person name="Young S."/>
            <person name="Adiconis X."/>
            <person name="Fan L."/>
            <person name="Levin J.Z."/>
            <person name="Mitchell T.K."/>
            <person name="Okubara P.A."/>
            <person name="Farman M.L."/>
            <person name="Kohn L.M."/>
            <person name="Birren B."/>
            <person name="Ma L.-J."/>
            <person name="Dean R.A."/>
        </authorList>
    </citation>
    <scope>NUCLEOTIDE SEQUENCE</scope>
    <source>
        <strain evidence="4">ATCC 64411 / 73-15</strain>
    </source>
</reference>
<dbReference type="EMBL" id="ADBL01002957">
    <property type="status" value="NOT_ANNOTATED_CDS"/>
    <property type="molecule type" value="Genomic_DNA"/>
</dbReference>
<evidence type="ECO:0000259" key="2">
    <source>
        <dbReference type="PROSITE" id="PS50280"/>
    </source>
</evidence>
<dbReference type="EnsemblFungi" id="MAPG_11880T0">
    <property type="protein sequence ID" value="MAPG_11880T0"/>
    <property type="gene ID" value="MAPG_11880"/>
</dbReference>
<organism evidence="4 5">
    <name type="scientific">Magnaporthiopsis poae (strain ATCC 64411 / 73-15)</name>
    <name type="common">Kentucky bluegrass fungus</name>
    <name type="synonym">Magnaporthe poae</name>
    <dbReference type="NCBI Taxonomy" id="644358"/>
    <lineage>
        <taxon>Eukaryota</taxon>
        <taxon>Fungi</taxon>
        <taxon>Dikarya</taxon>
        <taxon>Ascomycota</taxon>
        <taxon>Pezizomycotina</taxon>
        <taxon>Sordariomycetes</taxon>
        <taxon>Sordariomycetidae</taxon>
        <taxon>Magnaporthales</taxon>
        <taxon>Magnaporthaceae</taxon>
        <taxon>Magnaporthiopsis</taxon>
    </lineage>
</organism>
<dbReference type="InterPro" id="IPR053185">
    <property type="entry name" value="SET_domain_protein"/>
</dbReference>
<dbReference type="VEuPathDB" id="FungiDB:MAPG_11880"/>
<feature type="domain" description="SET" evidence="2">
    <location>
        <begin position="35"/>
        <end position="229"/>
    </location>
</feature>
<reference evidence="3" key="3">
    <citation type="submission" date="2011-03" db="EMBL/GenBank/DDBJ databases">
        <title>Annotation of Magnaporthe poae ATCC 64411.</title>
        <authorList>
            <person name="Ma L.-J."/>
            <person name="Dead R."/>
            <person name="Young S.K."/>
            <person name="Zeng Q."/>
            <person name="Gargeya S."/>
            <person name="Fitzgerald M."/>
            <person name="Haas B."/>
            <person name="Abouelleil A."/>
            <person name="Alvarado L."/>
            <person name="Arachchi H.M."/>
            <person name="Berlin A."/>
            <person name="Brown A."/>
            <person name="Chapman S.B."/>
            <person name="Chen Z."/>
            <person name="Dunbar C."/>
            <person name="Freedman E."/>
            <person name="Gearin G."/>
            <person name="Gellesch M."/>
            <person name="Goldberg J."/>
            <person name="Griggs A."/>
            <person name="Gujja S."/>
            <person name="Heiman D."/>
            <person name="Howarth C."/>
            <person name="Larson L."/>
            <person name="Lui A."/>
            <person name="MacDonald P.J.P."/>
            <person name="Mehta T."/>
            <person name="Montmayeur A."/>
            <person name="Murphy C."/>
            <person name="Neiman D."/>
            <person name="Pearson M."/>
            <person name="Priest M."/>
            <person name="Roberts A."/>
            <person name="Saif S."/>
            <person name="Shea T."/>
            <person name="Shenoy N."/>
            <person name="Sisk P."/>
            <person name="Stolte C."/>
            <person name="Sykes S."/>
            <person name="Yandava C."/>
            <person name="Wortman J."/>
            <person name="Nusbaum C."/>
            <person name="Birren B."/>
        </authorList>
    </citation>
    <scope>NUCLEOTIDE SEQUENCE</scope>
    <source>
        <strain evidence="3">ATCC 64411</strain>
    </source>
</reference>
<keyword evidence="5" id="KW-1185">Reference proteome</keyword>
<feature type="region of interest" description="Disordered" evidence="1">
    <location>
        <begin position="108"/>
        <end position="130"/>
    </location>
</feature>
<evidence type="ECO:0000313" key="3">
    <source>
        <dbReference type="EMBL" id="KLU92931.1"/>
    </source>
</evidence>
<dbReference type="SMART" id="SM00317">
    <property type="entry name" value="SET"/>
    <property type="match status" value="1"/>
</dbReference>
<dbReference type="PANTHER" id="PTHR47332:SF4">
    <property type="entry name" value="SET DOMAIN-CONTAINING PROTEIN 5"/>
    <property type="match status" value="1"/>
</dbReference>
<dbReference type="InterPro" id="IPR001214">
    <property type="entry name" value="SET_dom"/>
</dbReference>
<evidence type="ECO:0000313" key="4">
    <source>
        <dbReference type="EnsemblFungi" id="MAPG_11880T0"/>
    </source>
</evidence>
<dbReference type="PANTHER" id="PTHR47332">
    <property type="entry name" value="SET DOMAIN-CONTAINING PROTEIN 5"/>
    <property type="match status" value="1"/>
</dbReference>
<reference evidence="4" key="5">
    <citation type="submission" date="2015-06" db="UniProtKB">
        <authorList>
            <consortium name="EnsemblFungi"/>
        </authorList>
    </citation>
    <scope>IDENTIFICATION</scope>
    <source>
        <strain evidence="4">ATCC 64411</strain>
    </source>
</reference>
<feature type="region of interest" description="Disordered" evidence="1">
    <location>
        <begin position="1"/>
        <end position="34"/>
    </location>
</feature>
<dbReference type="eggNOG" id="ENOG502RMH0">
    <property type="taxonomic scope" value="Eukaryota"/>
</dbReference>
<dbReference type="PROSITE" id="PS50280">
    <property type="entry name" value="SET"/>
    <property type="match status" value="1"/>
</dbReference>
<dbReference type="Gene3D" id="2.170.270.10">
    <property type="entry name" value="SET domain"/>
    <property type="match status" value="1"/>
</dbReference>
<dbReference type="CDD" id="cd20071">
    <property type="entry name" value="SET_SMYD"/>
    <property type="match status" value="1"/>
</dbReference>
<sequence length="261" mass="28197">MVSQPSVASSQPGPDTREQQPGYSSTSHRDPVEGPDVVIKIVSAEIGRGVFAGKSFKHGELIFQEAPVITATHDTFHEASTRNAPAAYDSLPESDQLLMQAAFTTLARPPTDGAASSSAPKGPILSEIGSKLGRPATARVDLGPSEQHLTTPAGRGAAGSQVMLDWFSAYAFRLPESQGRRRGAVYLVGSLINHACDNWNANFSFSGDDLRVLARRDIRAGEEISINYGRSRKEFHCLCAHCLRERRGRSGFSWRNACSIT</sequence>
<dbReference type="InterPro" id="IPR046341">
    <property type="entry name" value="SET_dom_sf"/>
</dbReference>
<dbReference type="Proteomes" id="UP000011715">
    <property type="component" value="Unassembled WGS sequence"/>
</dbReference>
<evidence type="ECO:0000313" key="5">
    <source>
        <dbReference type="Proteomes" id="UP000011715"/>
    </source>
</evidence>
<dbReference type="OMA" id="HEAPLMT"/>
<evidence type="ECO:0000256" key="1">
    <source>
        <dbReference type="SAM" id="MobiDB-lite"/>
    </source>
</evidence>
<dbReference type="OrthoDB" id="265717at2759"/>
<protein>
    <recommendedName>
        <fullName evidence="2">SET domain-containing protein</fullName>
    </recommendedName>
</protein>
<reference evidence="5" key="2">
    <citation type="submission" date="2010-05" db="EMBL/GenBank/DDBJ databases">
        <title>The genome sequence of Magnaporthe poae strain ATCC 64411.</title>
        <authorList>
            <person name="Ma L.-J."/>
            <person name="Dead R."/>
            <person name="Young S."/>
            <person name="Zeng Q."/>
            <person name="Koehrsen M."/>
            <person name="Alvarado L."/>
            <person name="Berlin A."/>
            <person name="Chapman S.B."/>
            <person name="Chen Z."/>
            <person name="Freedman E."/>
            <person name="Gellesch M."/>
            <person name="Goldberg J."/>
            <person name="Griggs A."/>
            <person name="Gujja S."/>
            <person name="Heilman E.R."/>
            <person name="Heiman D."/>
            <person name="Hepburn T."/>
            <person name="Howarth C."/>
            <person name="Jen D."/>
            <person name="Larson L."/>
            <person name="Mehta T."/>
            <person name="Neiman D."/>
            <person name="Pearson M."/>
            <person name="Roberts A."/>
            <person name="Saif S."/>
            <person name="Shea T."/>
            <person name="Shenoy N."/>
            <person name="Sisk P."/>
            <person name="Stolte C."/>
            <person name="Sykes S."/>
            <person name="Walk T."/>
            <person name="White J."/>
            <person name="Yandava C."/>
            <person name="Haas B."/>
            <person name="Nusbaum C."/>
            <person name="Birren B."/>
        </authorList>
    </citation>
    <scope>NUCLEOTIDE SEQUENCE [LARGE SCALE GENOMIC DNA]</scope>
    <source>
        <strain evidence="5">ATCC 64411 / 73-15</strain>
    </source>
</reference>
<gene>
    <name evidence="3" type="ORF">MAPG_11880</name>
</gene>
<proteinExistence type="predicted"/>
<dbReference type="Pfam" id="PF00856">
    <property type="entry name" value="SET"/>
    <property type="match status" value="1"/>
</dbReference>
<reference evidence="3" key="1">
    <citation type="submission" date="2010-05" db="EMBL/GenBank/DDBJ databases">
        <title>The Genome Sequence of Magnaporthe poae strain ATCC 64411.</title>
        <authorList>
            <consortium name="The Broad Institute Genome Sequencing Platform"/>
            <consortium name="Broad Institute Genome Sequencing Center for Infectious Disease"/>
            <person name="Ma L.-J."/>
            <person name="Dead R."/>
            <person name="Young S."/>
            <person name="Zeng Q."/>
            <person name="Koehrsen M."/>
            <person name="Alvarado L."/>
            <person name="Berlin A."/>
            <person name="Chapman S.B."/>
            <person name="Chen Z."/>
            <person name="Freedman E."/>
            <person name="Gellesch M."/>
            <person name="Goldberg J."/>
            <person name="Griggs A."/>
            <person name="Gujja S."/>
            <person name="Heilman E.R."/>
            <person name="Heiman D."/>
            <person name="Hepburn T."/>
            <person name="Howarth C."/>
            <person name="Jen D."/>
            <person name="Larson L."/>
            <person name="Mehta T."/>
            <person name="Neiman D."/>
            <person name="Pearson M."/>
            <person name="Roberts A."/>
            <person name="Saif S."/>
            <person name="Shea T."/>
            <person name="Shenoy N."/>
            <person name="Sisk P."/>
            <person name="Stolte C."/>
            <person name="Sykes S."/>
            <person name="Walk T."/>
            <person name="White J."/>
            <person name="Yandava C."/>
            <person name="Haas B."/>
            <person name="Nusbaum C."/>
            <person name="Birren B."/>
        </authorList>
    </citation>
    <scope>NUCLEOTIDE SEQUENCE</scope>
    <source>
        <strain evidence="3">ATCC 64411</strain>
    </source>
</reference>